<dbReference type="AlphaFoldDB" id="A0A6V7VLI8"/>
<accession>A0A6V7VLI8</accession>
<sequence>MMAGNMILSKLGINNLENDDLIKSTYGKVLEISNFYHSMFAVLFFNLNEHNDLDKFNFINERIMHFQNTMSEQNYTNFLHNAELNLSDDPSIEQHIVDLYQYNRDEFDYLLELCKETSTVERNLFIFWNVLAFTRKLILLFVEHQKEDATDYYNLILFKRCNKNNENRRNRRDRPLKLISIFQYMQAHDEFEIKANKIKQIKLNDYMRNYRLNAENIEFNHRNTNYVRRYLLPTLQFAETQSEGILYNSKFYPNKLHEYYDEDNGDDIQIYMKILFTQKFVGNTNLNRAQKNELKTALSQNNQQFYVSYYNLNEKIQQKIEIIINDYFLNNVFETYPNYLPEEIIQMVNVGPKLVPPHKYAKLFAEVKILFK</sequence>
<comment type="caution">
    <text evidence="1">The sequence shown here is derived from an EMBL/GenBank/DDBJ whole genome shotgun (WGS) entry which is preliminary data.</text>
</comment>
<gene>
    <name evidence="1" type="ORF">MENT_LOCUS27576</name>
</gene>
<name>A0A6V7VLI8_MELEN</name>
<dbReference type="Proteomes" id="UP000580250">
    <property type="component" value="Unassembled WGS sequence"/>
</dbReference>
<dbReference type="EMBL" id="CAJEWN010000262">
    <property type="protein sequence ID" value="CAD2175825.1"/>
    <property type="molecule type" value="Genomic_DNA"/>
</dbReference>
<reference evidence="1 2" key="1">
    <citation type="submission" date="2020-08" db="EMBL/GenBank/DDBJ databases">
        <authorList>
            <person name="Koutsovoulos G."/>
            <person name="Danchin GJ E."/>
        </authorList>
    </citation>
    <scope>NUCLEOTIDE SEQUENCE [LARGE SCALE GENOMIC DNA]</scope>
</reference>
<protein>
    <submittedName>
        <fullName evidence="1">Uncharacterized protein</fullName>
    </submittedName>
</protein>
<evidence type="ECO:0000313" key="2">
    <source>
        <dbReference type="Proteomes" id="UP000580250"/>
    </source>
</evidence>
<evidence type="ECO:0000313" key="1">
    <source>
        <dbReference type="EMBL" id="CAD2175825.1"/>
    </source>
</evidence>
<organism evidence="1 2">
    <name type="scientific">Meloidogyne enterolobii</name>
    <name type="common">Root-knot nematode worm</name>
    <name type="synonym">Meloidogyne mayaguensis</name>
    <dbReference type="NCBI Taxonomy" id="390850"/>
    <lineage>
        <taxon>Eukaryota</taxon>
        <taxon>Metazoa</taxon>
        <taxon>Ecdysozoa</taxon>
        <taxon>Nematoda</taxon>
        <taxon>Chromadorea</taxon>
        <taxon>Rhabditida</taxon>
        <taxon>Tylenchina</taxon>
        <taxon>Tylenchomorpha</taxon>
        <taxon>Tylenchoidea</taxon>
        <taxon>Meloidogynidae</taxon>
        <taxon>Meloidogyninae</taxon>
        <taxon>Meloidogyne</taxon>
    </lineage>
</organism>
<proteinExistence type="predicted"/>